<accession>A0AC34FEG6</accession>
<name>A0AC34FEG6_9BILA</name>
<protein>
    <submittedName>
        <fullName evidence="2">Uncharacterized protein</fullName>
    </submittedName>
</protein>
<reference evidence="2" key="1">
    <citation type="submission" date="2022-11" db="UniProtKB">
        <authorList>
            <consortium name="WormBaseParasite"/>
        </authorList>
    </citation>
    <scope>IDENTIFICATION</scope>
</reference>
<organism evidence="1 2">
    <name type="scientific">Panagrolaimus sp. ES5</name>
    <dbReference type="NCBI Taxonomy" id="591445"/>
    <lineage>
        <taxon>Eukaryota</taxon>
        <taxon>Metazoa</taxon>
        <taxon>Ecdysozoa</taxon>
        <taxon>Nematoda</taxon>
        <taxon>Chromadorea</taxon>
        <taxon>Rhabditida</taxon>
        <taxon>Tylenchina</taxon>
        <taxon>Panagrolaimomorpha</taxon>
        <taxon>Panagrolaimoidea</taxon>
        <taxon>Panagrolaimidae</taxon>
        <taxon>Panagrolaimus</taxon>
    </lineage>
</organism>
<dbReference type="Proteomes" id="UP000887579">
    <property type="component" value="Unplaced"/>
</dbReference>
<evidence type="ECO:0000313" key="1">
    <source>
        <dbReference type="Proteomes" id="UP000887579"/>
    </source>
</evidence>
<proteinExistence type="predicted"/>
<sequence length="79" mass="8409">MLSSLGRTSLNSTTKLSAASRVVSYSTDLSQQQEQAPKYHDIENVPQPRITSHLSQLRKGTGGRASFSGNVVTVFGATG</sequence>
<evidence type="ECO:0000313" key="2">
    <source>
        <dbReference type="WBParaSite" id="ES5_v2.g15586.t1"/>
    </source>
</evidence>
<dbReference type="WBParaSite" id="ES5_v2.g15586.t1">
    <property type="protein sequence ID" value="ES5_v2.g15586.t1"/>
    <property type="gene ID" value="ES5_v2.g15586"/>
</dbReference>